<dbReference type="PANTHER" id="PTHR11618:SF13">
    <property type="entry name" value="TRANSCRIPTION INITIATION FACTOR IIB"/>
    <property type="match status" value="1"/>
</dbReference>
<evidence type="ECO:0000259" key="3">
    <source>
        <dbReference type="SMART" id="SM00385"/>
    </source>
</evidence>
<keyword evidence="1" id="KW-0805">Transcription regulation</keyword>
<feature type="domain" description="Cyclin-like" evidence="3">
    <location>
        <begin position="266"/>
        <end position="347"/>
    </location>
</feature>
<organism evidence="4">
    <name type="scientific">viral metagenome</name>
    <dbReference type="NCBI Taxonomy" id="1070528"/>
    <lineage>
        <taxon>unclassified sequences</taxon>
        <taxon>metagenomes</taxon>
        <taxon>organismal metagenomes</taxon>
    </lineage>
</organism>
<accession>A0A6C0E291</accession>
<reference evidence="4" key="1">
    <citation type="journal article" date="2020" name="Nature">
        <title>Giant virus diversity and host interactions through global metagenomics.</title>
        <authorList>
            <person name="Schulz F."/>
            <person name="Roux S."/>
            <person name="Paez-Espino D."/>
            <person name="Jungbluth S."/>
            <person name="Walsh D.A."/>
            <person name="Denef V.J."/>
            <person name="McMahon K.D."/>
            <person name="Konstantinidis K.T."/>
            <person name="Eloe-Fadrosh E.A."/>
            <person name="Kyrpides N.C."/>
            <person name="Woyke T."/>
        </authorList>
    </citation>
    <scope>NUCLEOTIDE SEQUENCE</scope>
    <source>
        <strain evidence="4">GVMAG-M-3300023179-116</strain>
    </source>
</reference>
<keyword evidence="2" id="KW-0804">Transcription</keyword>
<protein>
    <recommendedName>
        <fullName evidence="3">Cyclin-like domain-containing protein</fullName>
    </recommendedName>
</protein>
<dbReference type="Gene3D" id="1.10.472.170">
    <property type="match status" value="1"/>
</dbReference>
<dbReference type="AlphaFoldDB" id="A0A6C0E291"/>
<dbReference type="GO" id="GO:0017025">
    <property type="term" value="F:TBP-class protein binding"/>
    <property type="evidence" value="ECO:0007669"/>
    <property type="project" value="InterPro"/>
</dbReference>
<evidence type="ECO:0000313" key="4">
    <source>
        <dbReference type="EMBL" id="QHT23267.1"/>
    </source>
</evidence>
<dbReference type="EMBL" id="MN739730">
    <property type="protein sequence ID" value="QHT23267.1"/>
    <property type="molecule type" value="Genomic_DNA"/>
</dbReference>
<dbReference type="PRINTS" id="PR00685">
    <property type="entry name" value="TIFACTORIIB"/>
</dbReference>
<dbReference type="Pfam" id="PF00382">
    <property type="entry name" value="TFIIB"/>
    <property type="match status" value="2"/>
</dbReference>
<dbReference type="InterPro" id="IPR000812">
    <property type="entry name" value="TFIIB"/>
</dbReference>
<proteinExistence type="predicted"/>
<dbReference type="InterPro" id="IPR036915">
    <property type="entry name" value="Cyclin-like_sf"/>
</dbReference>
<dbReference type="Gene3D" id="1.10.472.10">
    <property type="entry name" value="Cyclin-like"/>
    <property type="match status" value="1"/>
</dbReference>
<evidence type="ECO:0000256" key="1">
    <source>
        <dbReference type="ARBA" id="ARBA00023015"/>
    </source>
</evidence>
<evidence type="ECO:0000256" key="2">
    <source>
        <dbReference type="ARBA" id="ARBA00023163"/>
    </source>
</evidence>
<dbReference type="GO" id="GO:0097550">
    <property type="term" value="C:transcription preinitiation complex"/>
    <property type="evidence" value="ECO:0007669"/>
    <property type="project" value="TreeGrafter"/>
</dbReference>
<dbReference type="SMART" id="SM00385">
    <property type="entry name" value="CYCLIN"/>
    <property type="match status" value="2"/>
</dbReference>
<sequence>MIETTKSHDGTHRNKNKTNNINKKELWNIFDSEVLNKTSEEQNLECIYRSCGDRENCDQCDSLLAFSDEGFLTCTNKNCGIIYKDLIDQSAEWRYYGADDNQNSDPTRCGLPINPLLQESSYGCKILCNGPSSYEMIKIRRYTEWQSMPYKEKSQYDEFQTITIMSQNAGIPKRIIDDAIRYHKKISDFDFSFRGDNREGILAASIYISCKINNYPRTAKEIAGIFNLDVTNATKGCKNAITIINNLEKDMDNKEKTLFCMTRPESFIERFCSKLNINNELTKLCQFISMKIEKNGLMLENTPHSIAAGIVYFISQLCKLNISKKDIKMVSEISEVTINKCFKKLEKLKYDIVPEVILKKYGY</sequence>
<dbReference type="PANTHER" id="PTHR11618">
    <property type="entry name" value="TRANSCRIPTION INITIATION FACTOR IIB-RELATED"/>
    <property type="match status" value="1"/>
</dbReference>
<dbReference type="GO" id="GO:0070897">
    <property type="term" value="P:transcription preinitiation complex assembly"/>
    <property type="evidence" value="ECO:0007669"/>
    <property type="project" value="InterPro"/>
</dbReference>
<dbReference type="GO" id="GO:0005634">
    <property type="term" value="C:nucleus"/>
    <property type="evidence" value="ECO:0007669"/>
    <property type="project" value="TreeGrafter"/>
</dbReference>
<dbReference type="InterPro" id="IPR013150">
    <property type="entry name" value="TFIIB_cyclin"/>
</dbReference>
<dbReference type="SUPFAM" id="SSF47954">
    <property type="entry name" value="Cyclin-like"/>
    <property type="match status" value="2"/>
</dbReference>
<dbReference type="InterPro" id="IPR013763">
    <property type="entry name" value="Cyclin-like_dom"/>
</dbReference>
<name>A0A6C0E291_9ZZZZ</name>
<feature type="domain" description="Cyclin-like" evidence="3">
    <location>
        <begin position="160"/>
        <end position="260"/>
    </location>
</feature>